<evidence type="ECO:0000313" key="1">
    <source>
        <dbReference type="EMBL" id="GMN27247.1"/>
    </source>
</evidence>
<comment type="caution">
    <text evidence="1">The sequence shown here is derived from an EMBL/GenBank/DDBJ whole genome shotgun (WGS) entry which is preliminary data.</text>
</comment>
<evidence type="ECO:0000313" key="2">
    <source>
        <dbReference type="Proteomes" id="UP001187192"/>
    </source>
</evidence>
<accession>A0AA87Z0Q3</accession>
<gene>
    <name evidence="1" type="ORF">TIFTF001_049356</name>
</gene>
<protein>
    <submittedName>
        <fullName evidence="1">Uncharacterized protein</fullName>
    </submittedName>
</protein>
<dbReference type="Proteomes" id="UP001187192">
    <property type="component" value="Unassembled WGS sequence"/>
</dbReference>
<name>A0AA87Z0Q3_FICCA</name>
<sequence length="90" mass="9976">MKRVPRGAFFSFVLGRSDVLFDSGTCVLMPGNLAIDWEKERKRERWIVIHRKSIGIPRGLPSNSYEAITDGKLAVSAGKKAELTLNSTAL</sequence>
<keyword evidence="2" id="KW-1185">Reference proteome</keyword>
<dbReference type="EMBL" id="BTGU01007051">
    <property type="protein sequence ID" value="GMN27247.1"/>
    <property type="molecule type" value="Genomic_DNA"/>
</dbReference>
<organism evidence="1 2">
    <name type="scientific">Ficus carica</name>
    <name type="common">Common fig</name>
    <dbReference type="NCBI Taxonomy" id="3494"/>
    <lineage>
        <taxon>Eukaryota</taxon>
        <taxon>Viridiplantae</taxon>
        <taxon>Streptophyta</taxon>
        <taxon>Embryophyta</taxon>
        <taxon>Tracheophyta</taxon>
        <taxon>Spermatophyta</taxon>
        <taxon>Magnoliopsida</taxon>
        <taxon>eudicotyledons</taxon>
        <taxon>Gunneridae</taxon>
        <taxon>Pentapetalae</taxon>
        <taxon>rosids</taxon>
        <taxon>fabids</taxon>
        <taxon>Rosales</taxon>
        <taxon>Moraceae</taxon>
        <taxon>Ficeae</taxon>
        <taxon>Ficus</taxon>
    </lineage>
</organism>
<reference evidence="1" key="1">
    <citation type="submission" date="2023-07" db="EMBL/GenBank/DDBJ databases">
        <title>draft genome sequence of fig (Ficus carica).</title>
        <authorList>
            <person name="Takahashi T."/>
            <person name="Nishimura K."/>
        </authorList>
    </citation>
    <scope>NUCLEOTIDE SEQUENCE</scope>
</reference>
<dbReference type="AlphaFoldDB" id="A0AA87Z0Q3"/>
<proteinExistence type="predicted"/>